<dbReference type="Pfam" id="PF00348">
    <property type="entry name" value="polyprenyl_synt"/>
    <property type="match status" value="1"/>
</dbReference>
<evidence type="ECO:0000313" key="3">
    <source>
        <dbReference type="Proteomes" id="UP000076858"/>
    </source>
</evidence>
<dbReference type="GO" id="GO:0006744">
    <property type="term" value="P:ubiquinone biosynthetic process"/>
    <property type="evidence" value="ECO:0007669"/>
    <property type="project" value="TreeGrafter"/>
</dbReference>
<evidence type="ECO:0000256" key="1">
    <source>
        <dbReference type="RuleBase" id="RU004466"/>
    </source>
</evidence>
<dbReference type="InterPro" id="IPR008949">
    <property type="entry name" value="Isoprenoid_synthase_dom_sf"/>
</dbReference>
<sequence length="332" mass="36406">MVPRSCLIRWKTRHLGSSIHPAVSFSRSLFASSQVYQTSWVQAVSNAEKVVGFPTSFLSLRSVANDEISNIAVYLKKLIGTGHPLITTAKNLVYSNDKTHQTRGLLVLLMSKAAKRESGQDILPEQRTLAEITELVHTAHLIHTGVINLNTPNANLEMGNKMAVLCGDFFLAHSCVQLATLQNLKVVELIAQAISDYSTAEFIDIIASENDSALDRWSQQMTLRYGSLIAHACQSTLILGNNVELIESGKSFGLEIALAWQANIEIQSFKSNANRADHVLSKLFPETPFVDVVANFQAVRDRHVNAALKLLTAFPQNDASLALGNIARALKC</sequence>
<accession>A0A164QDH9</accession>
<gene>
    <name evidence="2" type="ORF">APZ42_028782</name>
</gene>
<dbReference type="STRING" id="35525.A0A164QDH9"/>
<dbReference type="GO" id="GO:0042811">
    <property type="term" value="P:pheromone biosynthetic process"/>
    <property type="evidence" value="ECO:0007669"/>
    <property type="project" value="UniProtKB-ARBA"/>
</dbReference>
<evidence type="ECO:0000313" key="2">
    <source>
        <dbReference type="EMBL" id="KZS07653.1"/>
    </source>
</evidence>
<keyword evidence="1" id="KW-0808">Transferase</keyword>
<dbReference type="GO" id="GO:0005739">
    <property type="term" value="C:mitochondrion"/>
    <property type="evidence" value="ECO:0007669"/>
    <property type="project" value="TreeGrafter"/>
</dbReference>
<protein>
    <submittedName>
        <fullName evidence="2">Decaprenyl-diphosphate synthase subunit 2</fullName>
    </submittedName>
</protein>
<keyword evidence="3" id="KW-1185">Reference proteome</keyword>
<name>A0A164QDH9_9CRUS</name>
<dbReference type="PANTHER" id="PTHR12001">
    <property type="entry name" value="GERANYLGERANYL PYROPHOSPHATE SYNTHASE"/>
    <property type="match status" value="1"/>
</dbReference>
<dbReference type="EMBL" id="LRGB01002451">
    <property type="protein sequence ID" value="KZS07653.1"/>
    <property type="molecule type" value="Genomic_DNA"/>
</dbReference>
<dbReference type="OrthoDB" id="9983019at2759"/>
<dbReference type="GO" id="GO:0004659">
    <property type="term" value="F:prenyltransferase activity"/>
    <property type="evidence" value="ECO:0007669"/>
    <property type="project" value="InterPro"/>
</dbReference>
<dbReference type="InterPro" id="IPR000092">
    <property type="entry name" value="Polyprenyl_synt"/>
</dbReference>
<dbReference type="SUPFAM" id="SSF48576">
    <property type="entry name" value="Terpenoid synthases"/>
    <property type="match status" value="1"/>
</dbReference>
<comment type="caution">
    <text evidence="2">The sequence shown here is derived from an EMBL/GenBank/DDBJ whole genome shotgun (WGS) entry which is preliminary data.</text>
</comment>
<organism evidence="2 3">
    <name type="scientific">Daphnia magna</name>
    <dbReference type="NCBI Taxonomy" id="35525"/>
    <lineage>
        <taxon>Eukaryota</taxon>
        <taxon>Metazoa</taxon>
        <taxon>Ecdysozoa</taxon>
        <taxon>Arthropoda</taxon>
        <taxon>Crustacea</taxon>
        <taxon>Branchiopoda</taxon>
        <taxon>Diplostraca</taxon>
        <taxon>Cladocera</taxon>
        <taxon>Anomopoda</taxon>
        <taxon>Daphniidae</taxon>
        <taxon>Daphnia</taxon>
    </lineage>
</organism>
<reference evidence="2 3" key="1">
    <citation type="submission" date="2016-03" db="EMBL/GenBank/DDBJ databases">
        <title>EvidentialGene: Evidence-directed Construction of Genes on Genomes.</title>
        <authorList>
            <person name="Gilbert D.G."/>
            <person name="Choi J.-H."/>
            <person name="Mockaitis K."/>
            <person name="Colbourne J."/>
            <person name="Pfrender M."/>
        </authorList>
    </citation>
    <scope>NUCLEOTIDE SEQUENCE [LARGE SCALE GENOMIC DNA]</scope>
    <source>
        <strain evidence="2 3">Xinb3</strain>
        <tissue evidence="2">Complete organism</tissue>
    </source>
</reference>
<dbReference type="PANTHER" id="PTHR12001:SF55">
    <property type="entry name" value="ALL TRANS-POLYPRENYL-DIPHOSPHATE SYNTHASE PDSS2"/>
    <property type="match status" value="1"/>
</dbReference>
<dbReference type="AlphaFoldDB" id="A0A164QDH9"/>
<dbReference type="Gene3D" id="1.10.600.10">
    <property type="entry name" value="Farnesyl Diphosphate Synthase"/>
    <property type="match status" value="1"/>
</dbReference>
<dbReference type="Proteomes" id="UP000076858">
    <property type="component" value="Unassembled WGS sequence"/>
</dbReference>
<proteinExistence type="inferred from homology"/>
<dbReference type="GO" id="GO:0008299">
    <property type="term" value="P:isoprenoid biosynthetic process"/>
    <property type="evidence" value="ECO:0007669"/>
    <property type="project" value="InterPro"/>
</dbReference>
<dbReference type="GO" id="GO:1990234">
    <property type="term" value="C:transferase complex"/>
    <property type="evidence" value="ECO:0007669"/>
    <property type="project" value="TreeGrafter"/>
</dbReference>
<comment type="similarity">
    <text evidence="1">Belongs to the FPP/GGPP synthase family.</text>
</comment>